<feature type="domain" description="Zn(2)-C6 fungal-type" evidence="7">
    <location>
        <begin position="5"/>
        <end position="34"/>
    </location>
</feature>
<evidence type="ECO:0000313" key="9">
    <source>
        <dbReference type="Proteomes" id="UP000095085"/>
    </source>
</evidence>
<keyword evidence="5" id="KW-0804">Transcription</keyword>
<protein>
    <recommendedName>
        <fullName evidence="7">Zn(2)-C6 fungal-type domain-containing protein</fullName>
    </recommendedName>
</protein>
<dbReference type="PANTHER" id="PTHR47540">
    <property type="entry name" value="THIAMINE REPRESSIBLE GENES REGULATORY PROTEIN THI5"/>
    <property type="match status" value="1"/>
</dbReference>
<keyword evidence="3" id="KW-0805">Transcription regulation</keyword>
<keyword evidence="9" id="KW-1185">Reference proteome</keyword>
<dbReference type="Pfam" id="PF00172">
    <property type="entry name" value="Zn_clus"/>
    <property type="match status" value="1"/>
</dbReference>
<evidence type="ECO:0000259" key="7">
    <source>
        <dbReference type="PROSITE" id="PS50048"/>
    </source>
</evidence>
<accession>A0A1E4RTC4</accession>
<evidence type="ECO:0000256" key="2">
    <source>
        <dbReference type="ARBA" id="ARBA00022723"/>
    </source>
</evidence>
<dbReference type="GO" id="GO:0000981">
    <property type="term" value="F:DNA-binding transcription factor activity, RNA polymerase II-specific"/>
    <property type="evidence" value="ECO:0007669"/>
    <property type="project" value="InterPro"/>
</dbReference>
<dbReference type="CDD" id="cd12148">
    <property type="entry name" value="fungal_TF_MHR"/>
    <property type="match status" value="1"/>
</dbReference>
<dbReference type="GO" id="GO:0008270">
    <property type="term" value="F:zinc ion binding"/>
    <property type="evidence" value="ECO:0007669"/>
    <property type="project" value="InterPro"/>
</dbReference>
<dbReference type="InterPro" id="IPR007219">
    <property type="entry name" value="XnlR_reg_dom"/>
</dbReference>
<evidence type="ECO:0000256" key="1">
    <source>
        <dbReference type="ARBA" id="ARBA00004123"/>
    </source>
</evidence>
<evidence type="ECO:0000256" key="3">
    <source>
        <dbReference type="ARBA" id="ARBA00023015"/>
    </source>
</evidence>
<dbReference type="InterPro" id="IPR036864">
    <property type="entry name" value="Zn2-C6_fun-type_DNA-bd_sf"/>
</dbReference>
<dbReference type="STRING" id="984485.A0A1E4RTC4"/>
<evidence type="ECO:0000256" key="6">
    <source>
        <dbReference type="ARBA" id="ARBA00023242"/>
    </source>
</evidence>
<dbReference type="CDD" id="cd00067">
    <property type="entry name" value="GAL4"/>
    <property type="match status" value="1"/>
</dbReference>
<dbReference type="PROSITE" id="PS00463">
    <property type="entry name" value="ZN2_CY6_FUNGAL_1"/>
    <property type="match status" value="1"/>
</dbReference>
<dbReference type="InterPro" id="IPR051711">
    <property type="entry name" value="Stress_Response_Reg"/>
</dbReference>
<comment type="subcellular location">
    <subcellularLocation>
        <location evidence="1">Nucleus</location>
    </subcellularLocation>
</comment>
<proteinExistence type="predicted"/>
<dbReference type="InterPro" id="IPR001138">
    <property type="entry name" value="Zn2Cys6_DnaBD"/>
</dbReference>
<dbReference type="GO" id="GO:0006351">
    <property type="term" value="P:DNA-templated transcription"/>
    <property type="evidence" value="ECO:0007669"/>
    <property type="project" value="InterPro"/>
</dbReference>
<evidence type="ECO:0000256" key="5">
    <source>
        <dbReference type="ARBA" id="ARBA00023163"/>
    </source>
</evidence>
<dbReference type="GO" id="GO:0005634">
    <property type="term" value="C:nucleus"/>
    <property type="evidence" value="ECO:0007669"/>
    <property type="project" value="UniProtKB-SubCell"/>
</dbReference>
<dbReference type="GO" id="GO:0045944">
    <property type="term" value="P:positive regulation of transcription by RNA polymerase II"/>
    <property type="evidence" value="ECO:0007669"/>
    <property type="project" value="TreeGrafter"/>
</dbReference>
<dbReference type="GeneID" id="30998341"/>
<dbReference type="Gene3D" id="4.10.240.10">
    <property type="entry name" value="Zn(2)-C6 fungal-type DNA-binding domain"/>
    <property type="match status" value="1"/>
</dbReference>
<dbReference type="GO" id="GO:0043565">
    <property type="term" value="F:sequence-specific DNA binding"/>
    <property type="evidence" value="ECO:0007669"/>
    <property type="project" value="TreeGrafter"/>
</dbReference>
<evidence type="ECO:0000313" key="8">
    <source>
        <dbReference type="EMBL" id="ODV70544.1"/>
    </source>
</evidence>
<feature type="non-terminal residue" evidence="8">
    <location>
        <position position="1"/>
    </location>
</feature>
<sequence length="543" mass="62191">RVSSACKRCRSMKLKCTEKKPCSRCESHNIDCQYVKPDIDLNFTPTHYTRSQIENVVLSPSNGLLKKRNASHKPQIRQGASLKCLDAVLLNLCYSNSGISNSNDFKIPRGQHYGWNMSGVAYIKTPPYPPLPSVNLDNHHLTLLNIFIEEVNSLYSILSRDFLDYLKISGPPQSINIEKLNSENTNKRVLLSALTHLIYAISIRHQEFCKIDSLDANFIDIEIICFEYAYQVLSSFSFSYTSVDIVRGWLLITLYLRMTNRQKSVQYALGQANLTAKAMGMNLKKINERLGSDEFSVFWSLYIFDNLYSVQLRVSVFWSHDQIKIPFPNTYTENYKRPGFSFISFVMLRISCLAHRVIVFREKIDPDFEIFEISNDLIELGDWLKNLDFNCLMLVKAQVMISFYDVVLTLHGPALLNLTGRFYPNLGLSLDIILDSLKETSKILNELKSINSLQSPCPMVLNMIFTLGSFSLAFMNGGIYVEDAESLYSNALSLALYLNQFEDNINNHHLGRFRMAKEVVWALNQGHSSLMLRFDRQLKTLPS</sequence>
<dbReference type="Pfam" id="PF04082">
    <property type="entry name" value="Fungal_trans"/>
    <property type="match status" value="1"/>
</dbReference>
<name>A0A1E4RTC4_9ASCO</name>
<dbReference type="EMBL" id="KV454538">
    <property type="protein sequence ID" value="ODV70544.1"/>
    <property type="molecule type" value="Genomic_DNA"/>
</dbReference>
<dbReference type="Proteomes" id="UP000095085">
    <property type="component" value="Unassembled WGS sequence"/>
</dbReference>
<dbReference type="SUPFAM" id="SSF57701">
    <property type="entry name" value="Zn2/Cys6 DNA-binding domain"/>
    <property type="match status" value="1"/>
</dbReference>
<reference evidence="9" key="1">
    <citation type="submission" date="2016-05" db="EMBL/GenBank/DDBJ databases">
        <title>Comparative genomics of biotechnologically important yeasts.</title>
        <authorList>
            <consortium name="DOE Joint Genome Institute"/>
            <person name="Riley R."/>
            <person name="Haridas S."/>
            <person name="Wolfe K.H."/>
            <person name="Lopes M.R."/>
            <person name="Hittinger C.T."/>
            <person name="Goker M."/>
            <person name="Salamov A."/>
            <person name="Wisecaver J."/>
            <person name="Long T.M."/>
            <person name="Aerts A.L."/>
            <person name="Barry K."/>
            <person name="Choi C."/>
            <person name="Clum A."/>
            <person name="Coughlan A.Y."/>
            <person name="Deshpande S."/>
            <person name="Douglass A.P."/>
            <person name="Hanson S.J."/>
            <person name="Klenk H.-P."/>
            <person name="Labutti K."/>
            <person name="Lapidus A."/>
            <person name="Lindquist E."/>
            <person name="Lipzen A."/>
            <person name="Meier-Kolthoff J.P."/>
            <person name="Ohm R.A."/>
            <person name="Otillar R.P."/>
            <person name="Pangilinan J."/>
            <person name="Peng Y."/>
            <person name="Rokas A."/>
            <person name="Rosa C.A."/>
            <person name="Scheuner C."/>
            <person name="Sibirny A.A."/>
            <person name="Slot J.C."/>
            <person name="Stielow J.B."/>
            <person name="Sun H."/>
            <person name="Kurtzman C.P."/>
            <person name="Blackwell M."/>
            <person name="Grigoriev I.V."/>
            <person name="Jeffries T.W."/>
        </authorList>
    </citation>
    <scope>NUCLEOTIDE SEQUENCE [LARGE SCALE GENOMIC DNA]</scope>
    <source>
        <strain evidence="9">NRRL Y-1933</strain>
    </source>
</reference>
<organism evidence="8 9">
    <name type="scientific">Hyphopichia burtonii NRRL Y-1933</name>
    <dbReference type="NCBI Taxonomy" id="984485"/>
    <lineage>
        <taxon>Eukaryota</taxon>
        <taxon>Fungi</taxon>
        <taxon>Dikarya</taxon>
        <taxon>Ascomycota</taxon>
        <taxon>Saccharomycotina</taxon>
        <taxon>Pichiomycetes</taxon>
        <taxon>Debaryomycetaceae</taxon>
        <taxon>Hyphopichia</taxon>
    </lineage>
</organism>
<dbReference type="OrthoDB" id="4064873at2759"/>
<dbReference type="AlphaFoldDB" id="A0A1E4RTC4"/>
<dbReference type="PANTHER" id="PTHR47540:SF2">
    <property type="entry name" value="ZN(II)2CYS6 TRANSCRIPTION FACTOR (EUROFUNG)"/>
    <property type="match status" value="1"/>
</dbReference>
<dbReference type="PROSITE" id="PS50048">
    <property type="entry name" value="ZN2_CY6_FUNGAL_2"/>
    <property type="match status" value="1"/>
</dbReference>
<keyword evidence="2" id="KW-0479">Metal-binding</keyword>
<evidence type="ECO:0000256" key="4">
    <source>
        <dbReference type="ARBA" id="ARBA00023125"/>
    </source>
</evidence>
<dbReference type="RefSeq" id="XP_020079611.1">
    <property type="nucleotide sequence ID" value="XM_020223792.1"/>
</dbReference>
<dbReference type="SMART" id="SM00066">
    <property type="entry name" value="GAL4"/>
    <property type="match status" value="1"/>
</dbReference>
<keyword evidence="6" id="KW-0539">Nucleus</keyword>
<keyword evidence="4" id="KW-0238">DNA-binding</keyword>
<gene>
    <name evidence="8" type="ORF">HYPBUDRAFT_86914</name>
</gene>
<feature type="non-terminal residue" evidence="8">
    <location>
        <position position="543"/>
    </location>
</feature>